<accession>A0A427A8L9</accession>
<reference evidence="1 2" key="1">
    <citation type="journal article" date="2014" name="Agronomy (Basel)">
        <title>A Draft Genome Sequence for Ensete ventricosum, the Drought-Tolerant Tree Against Hunger.</title>
        <authorList>
            <person name="Harrison J."/>
            <person name="Moore K.A."/>
            <person name="Paszkiewicz K."/>
            <person name="Jones T."/>
            <person name="Grant M."/>
            <person name="Ambacheew D."/>
            <person name="Muzemil S."/>
            <person name="Studholme D.J."/>
        </authorList>
    </citation>
    <scope>NUCLEOTIDE SEQUENCE [LARGE SCALE GENOMIC DNA]</scope>
</reference>
<dbReference type="EMBL" id="AMZH03003366">
    <property type="protein sequence ID" value="RRT72563.1"/>
    <property type="molecule type" value="Genomic_DNA"/>
</dbReference>
<evidence type="ECO:0000313" key="2">
    <source>
        <dbReference type="Proteomes" id="UP000287651"/>
    </source>
</evidence>
<sequence>MKRHRRIESHVARMTKPIQQRACFGPAAGVGAVALLARRHRHAYQSLESREASQHLLLLPVDRHRLSIICSGKLKIGW</sequence>
<name>A0A427A8L9_ENSVE</name>
<proteinExistence type="predicted"/>
<comment type="caution">
    <text evidence="1">The sequence shown here is derived from an EMBL/GenBank/DDBJ whole genome shotgun (WGS) entry which is preliminary data.</text>
</comment>
<dbReference type="Proteomes" id="UP000287651">
    <property type="component" value="Unassembled WGS sequence"/>
</dbReference>
<protein>
    <submittedName>
        <fullName evidence="1">Uncharacterized protein</fullName>
    </submittedName>
</protein>
<evidence type="ECO:0000313" key="1">
    <source>
        <dbReference type="EMBL" id="RRT72563.1"/>
    </source>
</evidence>
<organism evidence="1 2">
    <name type="scientific">Ensete ventricosum</name>
    <name type="common">Abyssinian banana</name>
    <name type="synonym">Musa ensete</name>
    <dbReference type="NCBI Taxonomy" id="4639"/>
    <lineage>
        <taxon>Eukaryota</taxon>
        <taxon>Viridiplantae</taxon>
        <taxon>Streptophyta</taxon>
        <taxon>Embryophyta</taxon>
        <taxon>Tracheophyta</taxon>
        <taxon>Spermatophyta</taxon>
        <taxon>Magnoliopsida</taxon>
        <taxon>Liliopsida</taxon>
        <taxon>Zingiberales</taxon>
        <taxon>Musaceae</taxon>
        <taxon>Ensete</taxon>
    </lineage>
</organism>
<gene>
    <name evidence="1" type="ORF">B296_00010872</name>
</gene>
<dbReference type="AlphaFoldDB" id="A0A427A8L9"/>